<feature type="compositionally biased region" description="Basic residues" evidence="1">
    <location>
        <begin position="278"/>
        <end position="291"/>
    </location>
</feature>
<dbReference type="Pfam" id="PF00226">
    <property type="entry name" value="DnaJ"/>
    <property type="match status" value="1"/>
</dbReference>
<reference evidence="3" key="1">
    <citation type="submission" date="2021-01" db="EMBL/GenBank/DDBJ databases">
        <authorList>
            <person name="Corre E."/>
            <person name="Pelletier E."/>
            <person name="Niang G."/>
            <person name="Scheremetjew M."/>
            <person name="Finn R."/>
            <person name="Kale V."/>
            <person name="Holt S."/>
            <person name="Cochrane G."/>
            <person name="Meng A."/>
            <person name="Brown T."/>
            <person name="Cohen L."/>
        </authorList>
    </citation>
    <scope>NUCLEOTIDE SEQUENCE</scope>
    <source>
        <strain evidence="3">CCMP722</strain>
    </source>
</reference>
<dbReference type="EMBL" id="HBFA01012844">
    <property type="protein sequence ID" value="CAD8661092.1"/>
    <property type="molecule type" value="Transcribed_RNA"/>
</dbReference>
<evidence type="ECO:0000259" key="2">
    <source>
        <dbReference type="PROSITE" id="PS50076"/>
    </source>
</evidence>
<dbReference type="CDD" id="cd06257">
    <property type="entry name" value="DnaJ"/>
    <property type="match status" value="1"/>
</dbReference>
<dbReference type="InterPro" id="IPR018253">
    <property type="entry name" value="DnaJ_domain_CS"/>
</dbReference>
<dbReference type="PANTHER" id="PTHR44916:SF1">
    <property type="entry name" value="CHAPERONE DNAJ-DOMAIN SUPERFAMILY PROTEIN-RELATED"/>
    <property type="match status" value="1"/>
</dbReference>
<dbReference type="SMART" id="SM00271">
    <property type="entry name" value="DnaJ"/>
    <property type="match status" value="1"/>
</dbReference>
<dbReference type="PROSITE" id="PS50076">
    <property type="entry name" value="DNAJ_2"/>
    <property type="match status" value="1"/>
</dbReference>
<protein>
    <recommendedName>
        <fullName evidence="2">J domain-containing protein</fullName>
    </recommendedName>
</protein>
<evidence type="ECO:0000256" key="1">
    <source>
        <dbReference type="SAM" id="MobiDB-lite"/>
    </source>
</evidence>
<sequence length="291" mass="33446">MAKSEGLLENRSLYEVLGVEKTATANEIKKAYHKLALSLHPDRNKEDKDATEKFQTLQRVYEVLSDEEKRRVYDQTGSLEDSEELAGKKFNDLYEYYRSMYCRVTEDDIVKFQESYRHSEEESASLELLYERFKGDMQMVFAFQLCSDEASDSHRFADHIEAQIKAGVLKSYKKFSKWCVHVRSRPPPTVTKDTVSKKGSKKKKQKEDSAGGMGDLMAMIQGRSKQREQQTASFFASLEAKYAGQDGEKKSSKKGRGKQTEMEAEPSEEDFLAARERLAKKKSPAKRHKNK</sequence>
<dbReference type="PRINTS" id="PR00625">
    <property type="entry name" value="JDOMAIN"/>
</dbReference>
<dbReference type="Pfam" id="PF23302">
    <property type="entry name" value="HTH_DNAJC9"/>
    <property type="match status" value="1"/>
</dbReference>
<dbReference type="InterPro" id="IPR036869">
    <property type="entry name" value="J_dom_sf"/>
</dbReference>
<feature type="region of interest" description="Disordered" evidence="1">
    <location>
        <begin position="186"/>
        <end position="214"/>
    </location>
</feature>
<feature type="compositionally biased region" description="Acidic residues" evidence="1">
    <location>
        <begin position="262"/>
        <end position="271"/>
    </location>
</feature>
<feature type="region of interest" description="Disordered" evidence="1">
    <location>
        <begin position="243"/>
        <end position="291"/>
    </location>
</feature>
<dbReference type="PANTHER" id="PTHR44916">
    <property type="entry name" value="CHAPERONE DNAJ-DOMAIN SUPERFAMILY PROTEIN-RELATED"/>
    <property type="match status" value="1"/>
</dbReference>
<name>A0A7S0N8C1_9CHLO</name>
<dbReference type="AlphaFoldDB" id="A0A7S0N8C1"/>
<dbReference type="InterPro" id="IPR056453">
    <property type="entry name" value="HTH_DNAJC9"/>
</dbReference>
<organism evidence="3">
    <name type="scientific">Pyramimonas obovata</name>
    <dbReference type="NCBI Taxonomy" id="1411642"/>
    <lineage>
        <taxon>Eukaryota</taxon>
        <taxon>Viridiplantae</taxon>
        <taxon>Chlorophyta</taxon>
        <taxon>Pyramimonadophyceae</taxon>
        <taxon>Pyramimonadales</taxon>
        <taxon>Pyramimonadaceae</taxon>
        <taxon>Pyramimonas</taxon>
        <taxon>Pyramimonas incertae sedis</taxon>
    </lineage>
</organism>
<gene>
    <name evidence="3" type="ORF">POBO1169_LOCUS6680</name>
</gene>
<evidence type="ECO:0000313" key="3">
    <source>
        <dbReference type="EMBL" id="CAD8661092.1"/>
    </source>
</evidence>
<accession>A0A7S0N8C1</accession>
<dbReference type="InterPro" id="IPR001623">
    <property type="entry name" value="DnaJ_domain"/>
</dbReference>
<proteinExistence type="predicted"/>
<dbReference type="PROSITE" id="PS00636">
    <property type="entry name" value="DNAJ_1"/>
    <property type="match status" value="1"/>
</dbReference>
<feature type="domain" description="J" evidence="2">
    <location>
        <begin position="12"/>
        <end position="77"/>
    </location>
</feature>
<dbReference type="InterPro" id="IPR042977">
    <property type="entry name" value="AtJ6-like"/>
</dbReference>
<dbReference type="SUPFAM" id="SSF46565">
    <property type="entry name" value="Chaperone J-domain"/>
    <property type="match status" value="1"/>
</dbReference>
<dbReference type="Gene3D" id="1.10.287.110">
    <property type="entry name" value="DnaJ domain"/>
    <property type="match status" value="1"/>
</dbReference>